<protein>
    <submittedName>
        <fullName evidence="2">Uncharacterized protein</fullName>
    </submittedName>
</protein>
<keyword evidence="3" id="KW-1185">Reference proteome</keyword>
<feature type="region of interest" description="Disordered" evidence="1">
    <location>
        <begin position="1"/>
        <end position="54"/>
    </location>
</feature>
<dbReference type="Proteomes" id="UP000075880">
    <property type="component" value="Unassembled WGS sequence"/>
</dbReference>
<sequence>MSKRKAKDGKMKMKINVNWSMPEQEKRGRWDQAAEENSIPPTKTPPVPATWDAE</sequence>
<accession>A0AAG5DBU2</accession>
<feature type="compositionally biased region" description="Basic and acidic residues" evidence="1">
    <location>
        <begin position="23"/>
        <end position="32"/>
    </location>
</feature>
<dbReference type="EnsemblMetazoa" id="ENSAATROPT009026">
    <property type="protein sequence ID" value="ENSAATROPP008153"/>
    <property type="gene ID" value="ENSAATROPG007352"/>
</dbReference>
<proteinExistence type="predicted"/>
<evidence type="ECO:0000256" key="1">
    <source>
        <dbReference type="SAM" id="MobiDB-lite"/>
    </source>
</evidence>
<dbReference type="AlphaFoldDB" id="A0AAG5DBU2"/>
<reference evidence="2" key="1">
    <citation type="submission" date="2024-04" db="UniProtKB">
        <authorList>
            <consortium name="EnsemblMetazoa"/>
        </authorList>
    </citation>
    <scope>IDENTIFICATION</scope>
    <source>
        <strain evidence="2">EBRO</strain>
    </source>
</reference>
<organism evidence="2 3">
    <name type="scientific">Anopheles atroparvus</name>
    <name type="common">European mosquito</name>
    <dbReference type="NCBI Taxonomy" id="41427"/>
    <lineage>
        <taxon>Eukaryota</taxon>
        <taxon>Metazoa</taxon>
        <taxon>Ecdysozoa</taxon>
        <taxon>Arthropoda</taxon>
        <taxon>Hexapoda</taxon>
        <taxon>Insecta</taxon>
        <taxon>Pterygota</taxon>
        <taxon>Neoptera</taxon>
        <taxon>Endopterygota</taxon>
        <taxon>Diptera</taxon>
        <taxon>Nematocera</taxon>
        <taxon>Culicoidea</taxon>
        <taxon>Culicidae</taxon>
        <taxon>Anophelinae</taxon>
        <taxon>Anopheles</taxon>
    </lineage>
</organism>
<name>A0AAG5DBU2_ANOAO</name>
<evidence type="ECO:0000313" key="3">
    <source>
        <dbReference type="Proteomes" id="UP000075880"/>
    </source>
</evidence>
<evidence type="ECO:0000313" key="2">
    <source>
        <dbReference type="EnsemblMetazoa" id="ENSAATROPP008153"/>
    </source>
</evidence>